<dbReference type="AlphaFoldDB" id="A0A1H3IJ43"/>
<dbReference type="PROSITE" id="PS51273">
    <property type="entry name" value="GATASE_TYPE_1"/>
    <property type="match status" value="1"/>
</dbReference>
<dbReference type="CDD" id="cd02204">
    <property type="entry name" value="PurL_repeat2"/>
    <property type="match status" value="1"/>
</dbReference>
<name>A0A1H3IJ43_9FIRM</name>
<dbReference type="SUPFAM" id="SSF52317">
    <property type="entry name" value="Class I glutamine amidotransferase-like"/>
    <property type="match status" value="1"/>
</dbReference>
<dbReference type="Gene3D" id="3.90.650.10">
    <property type="entry name" value="PurM-like C-terminal domain"/>
    <property type="match status" value="2"/>
</dbReference>
<dbReference type="CDD" id="cd02203">
    <property type="entry name" value="PurL_repeat1"/>
    <property type="match status" value="1"/>
</dbReference>
<dbReference type="InterPro" id="IPR029062">
    <property type="entry name" value="Class_I_gatase-like"/>
</dbReference>
<dbReference type="InterPro" id="IPR036676">
    <property type="entry name" value="PurM-like_C_sf"/>
</dbReference>
<keyword evidence="3" id="KW-0547">Nucleotide-binding</keyword>
<dbReference type="GO" id="GO:0006164">
    <property type="term" value="P:purine nucleotide biosynthetic process"/>
    <property type="evidence" value="ECO:0007669"/>
    <property type="project" value="UniProtKB-KW"/>
</dbReference>
<dbReference type="GO" id="GO:0005524">
    <property type="term" value="F:ATP binding"/>
    <property type="evidence" value="ECO:0007669"/>
    <property type="project" value="UniProtKB-KW"/>
</dbReference>
<dbReference type="GO" id="GO:0046872">
    <property type="term" value="F:metal ion binding"/>
    <property type="evidence" value="ECO:0007669"/>
    <property type="project" value="UniProtKB-KW"/>
</dbReference>
<dbReference type="NCBIfam" id="TIGR01857">
    <property type="entry name" value="FGAM-synthase"/>
    <property type="match status" value="1"/>
</dbReference>
<keyword evidence="1" id="KW-0436">Ligase</keyword>
<evidence type="ECO:0000256" key="2">
    <source>
        <dbReference type="ARBA" id="ARBA00022723"/>
    </source>
</evidence>
<dbReference type="Proteomes" id="UP000199230">
    <property type="component" value="Unassembled WGS sequence"/>
</dbReference>
<organism evidence="9 10">
    <name type="scientific">Tindallia californiensis</name>
    <dbReference type="NCBI Taxonomy" id="159292"/>
    <lineage>
        <taxon>Bacteria</taxon>
        <taxon>Bacillati</taxon>
        <taxon>Bacillota</taxon>
        <taxon>Clostridia</taxon>
        <taxon>Peptostreptococcales</taxon>
        <taxon>Tindalliaceae</taxon>
        <taxon>Tindallia</taxon>
    </lineage>
</organism>
<dbReference type="FunFam" id="3.30.1330.10:FF:000013">
    <property type="entry name" value="Phosphoribosylformylglycinamidine synthase"/>
    <property type="match status" value="1"/>
</dbReference>
<dbReference type="GO" id="GO:0004642">
    <property type="term" value="F:phosphoribosylformylglycinamidine synthase activity"/>
    <property type="evidence" value="ECO:0007669"/>
    <property type="project" value="TreeGrafter"/>
</dbReference>
<proteinExistence type="predicted"/>
<accession>A0A1H3IJ43</accession>
<dbReference type="PANTHER" id="PTHR10099:SF1">
    <property type="entry name" value="PHOSPHORIBOSYLFORMYLGLYCINAMIDINE SYNTHASE"/>
    <property type="match status" value="1"/>
</dbReference>
<dbReference type="Pfam" id="PF18072">
    <property type="entry name" value="FGAR-AT_linker"/>
    <property type="match status" value="1"/>
</dbReference>
<dbReference type="GO" id="GO:0005737">
    <property type="term" value="C:cytoplasm"/>
    <property type="evidence" value="ECO:0007669"/>
    <property type="project" value="TreeGrafter"/>
</dbReference>
<dbReference type="InterPro" id="IPR010918">
    <property type="entry name" value="PurM-like_C_dom"/>
</dbReference>
<feature type="domain" description="PurM-like C-terminal" evidence="7">
    <location>
        <begin position="445"/>
        <end position="596"/>
    </location>
</feature>
<sequence>MPTNVRRIFVEKKPAFQLEANRLLKDLRESLSISSLNTLRILNRYDIEGISDSDFEKAKGMIFSEPPVDDVYDETFNFNDASTVFATELIPGQYDQRADSAEQCIQLSTKDHRPNVAVAKVYVLYGELSQSEIVSIKNYLINPIESREASLKKPLTLTMDMPNPKPVKVIDGFIQFTPKELHSLSEEMGMAMSHEDLLYCQNYFRSEEKRDPSITELKMIDTYWSDHCRHTTFMTKIDHVDFEESPLTNPIKNTYHQYLNNRKKVYGERLEEKYPCLMDLATLSMKALRKEGLLDDLEVSEEINACSIHVPVIVDGNTEEWLVMFKNETHNHPTEIEPFGGAATCLGGAIRDPLSGRSYVYQAMRISGSGDPLSPISDTIPGKLPQKKITQEAANGYSSYGNQIGLATGHVREIYHPGYVAKRMELGAVIAAAPKSHVLRKSPSPGDVIILVGGRTGRDGCGGATGSSKEHDEHSLANCGAEVQKGNAPTERKIQKLFRNPKVSTLIKKCNDFGAGGVAVAIGELADGLDIDLDQVPKKYEGLDGTELAISESQERMAVVLDPKNVDIFIEESAKENLEATPVAIVTDTRRLTMKWRKDTIVNLSRDFLDTNGVKQQVSMKISAPNPEKNPLLSMPVSIHSSLTNEKLEWESVWKTNLEDLNVCSQKGLIEKFDNSVGAATTIMPLGGKNQLTPAEGMSAKIPVLHGETSTATIMTAGFNPFVSSWSPYHGGFLAVIESLSRLVAMGGDFSKSRLTLQEYFEKPGNDPERWGKPMAALLGAYAVQSQLSIPAIGGKDSMSGTFKDMDVPPTLVSFAVDAQEAQHIISPEFKDSSKPVMLTRAEYSDTSLPNLDQLQTIYSTIHSMIKNGEIVSAKTVGVGGVAATVSQMCFGNDIGFSFHDPIPLSPKELWLADPASFILEMKDEAAAEKLFHLIPTYHLGQTSTEKTINIKGTKMDLENLKHSWEKTLEPIFPTKFNSPKDTLSIPSYQPKNRIKPRVAYAKPRAVIPIFPGTNSEYDTALALEKAGGLSESIIIRNLSSRDIEESVERMVQGIQNSQMVIIPGGFSAGDEPDGSGKFINVFFRNPRIQESIHELLKNRDGLMLGICNGFQALIKLGLVPFGEIRPLDAHSPTLTFNEIGRHVSCMVNTRISSTLTPWFSLMEVGDVHTLPVSHGEGRFIASEKDLSAWIEAGQITTQYVNDKGHPSMNIAFNPNGSFHAVESLCSPDGRVLGKMAHTERTGIHVAKNIPGNKHQRLFESGVYYYK</sequence>
<gene>
    <name evidence="9" type="ORF">SAMN05192546_101173</name>
</gene>
<dbReference type="SMART" id="SM01211">
    <property type="entry name" value="GATase_5"/>
    <property type="match status" value="1"/>
</dbReference>
<evidence type="ECO:0000259" key="8">
    <source>
        <dbReference type="Pfam" id="PF18072"/>
    </source>
</evidence>
<dbReference type="SUPFAM" id="SSF55326">
    <property type="entry name" value="PurM N-terminal domain-like"/>
    <property type="match status" value="2"/>
</dbReference>
<dbReference type="InterPro" id="IPR041609">
    <property type="entry name" value="PurL_linker"/>
</dbReference>
<protein>
    <submittedName>
        <fullName evidence="9">Phosphoribosylformylglycinamidine synthase</fullName>
    </submittedName>
</protein>
<dbReference type="InterPro" id="IPR036921">
    <property type="entry name" value="PurM-like_N_sf"/>
</dbReference>
<dbReference type="Gene3D" id="1.10.8.750">
    <property type="entry name" value="Phosphoribosylformylglycinamidine synthase, linker domain"/>
    <property type="match status" value="1"/>
</dbReference>
<dbReference type="OrthoDB" id="9804441at2"/>
<dbReference type="Pfam" id="PF02769">
    <property type="entry name" value="AIRS_C"/>
    <property type="match status" value="1"/>
</dbReference>
<dbReference type="PANTHER" id="PTHR10099">
    <property type="entry name" value="PHOSPHORIBOSYLFORMYLGLYCINAMIDINE SYNTHASE"/>
    <property type="match status" value="1"/>
</dbReference>
<reference evidence="9 10" key="1">
    <citation type="submission" date="2016-10" db="EMBL/GenBank/DDBJ databases">
        <authorList>
            <person name="de Groot N.N."/>
        </authorList>
    </citation>
    <scope>NUCLEOTIDE SEQUENCE [LARGE SCALE GENOMIC DNA]</scope>
    <source>
        <strain evidence="9 10">APO</strain>
    </source>
</reference>
<evidence type="ECO:0000256" key="3">
    <source>
        <dbReference type="ARBA" id="ARBA00022741"/>
    </source>
</evidence>
<dbReference type="SUPFAM" id="SSF56042">
    <property type="entry name" value="PurM C-terminal domain-like"/>
    <property type="match status" value="2"/>
</dbReference>
<dbReference type="EMBL" id="FNPV01000001">
    <property type="protein sequence ID" value="SDY27607.1"/>
    <property type="molecule type" value="Genomic_DNA"/>
</dbReference>
<evidence type="ECO:0000256" key="6">
    <source>
        <dbReference type="ARBA" id="ARBA00022842"/>
    </source>
</evidence>
<evidence type="ECO:0000256" key="4">
    <source>
        <dbReference type="ARBA" id="ARBA00022755"/>
    </source>
</evidence>
<dbReference type="RefSeq" id="WP_093309968.1">
    <property type="nucleotide sequence ID" value="NZ_FNPV01000001.1"/>
</dbReference>
<dbReference type="Gene3D" id="3.30.1330.10">
    <property type="entry name" value="PurM-like, N-terminal domain"/>
    <property type="match status" value="2"/>
</dbReference>
<dbReference type="Pfam" id="PF13507">
    <property type="entry name" value="GATase_5"/>
    <property type="match status" value="1"/>
</dbReference>
<dbReference type="InterPro" id="IPR010141">
    <property type="entry name" value="FGAM_synthase"/>
</dbReference>
<keyword evidence="2" id="KW-0479">Metal-binding</keyword>
<evidence type="ECO:0000313" key="10">
    <source>
        <dbReference type="Proteomes" id="UP000199230"/>
    </source>
</evidence>
<dbReference type="STRING" id="159292.SAMN05192546_101173"/>
<dbReference type="Gene3D" id="3.40.50.880">
    <property type="match status" value="1"/>
</dbReference>
<evidence type="ECO:0000256" key="1">
    <source>
        <dbReference type="ARBA" id="ARBA00022598"/>
    </source>
</evidence>
<evidence type="ECO:0000259" key="7">
    <source>
        <dbReference type="Pfam" id="PF02769"/>
    </source>
</evidence>
<feature type="domain" description="Phosphoribosylformylglycinamidine synthase linker" evidence="8">
    <location>
        <begin position="182"/>
        <end position="230"/>
    </location>
</feature>
<keyword evidence="6" id="KW-0460">Magnesium</keyword>
<keyword evidence="4" id="KW-0658">Purine biosynthesis</keyword>
<keyword evidence="5" id="KW-0067">ATP-binding</keyword>
<evidence type="ECO:0000256" key="5">
    <source>
        <dbReference type="ARBA" id="ARBA00022840"/>
    </source>
</evidence>
<keyword evidence="10" id="KW-1185">Reference proteome</keyword>
<evidence type="ECO:0000313" key="9">
    <source>
        <dbReference type="EMBL" id="SDY27607.1"/>
    </source>
</evidence>